<keyword evidence="3" id="KW-1185">Reference proteome</keyword>
<dbReference type="EMBL" id="CAJNOC010005627">
    <property type="protein sequence ID" value="CAF1057506.1"/>
    <property type="molecule type" value="Genomic_DNA"/>
</dbReference>
<reference evidence="2" key="1">
    <citation type="submission" date="2021-02" db="EMBL/GenBank/DDBJ databases">
        <authorList>
            <person name="Nowell W R."/>
        </authorList>
    </citation>
    <scope>NUCLEOTIDE SEQUENCE</scope>
    <source>
        <strain evidence="2">Ploen Becks lab</strain>
    </source>
</reference>
<evidence type="ECO:0000313" key="3">
    <source>
        <dbReference type="Proteomes" id="UP000663879"/>
    </source>
</evidence>
<proteinExistence type="predicted"/>
<organism evidence="2 3">
    <name type="scientific">Brachionus calyciflorus</name>
    <dbReference type="NCBI Taxonomy" id="104777"/>
    <lineage>
        <taxon>Eukaryota</taxon>
        <taxon>Metazoa</taxon>
        <taxon>Spiralia</taxon>
        <taxon>Gnathifera</taxon>
        <taxon>Rotifera</taxon>
        <taxon>Eurotatoria</taxon>
        <taxon>Monogononta</taxon>
        <taxon>Pseudotrocha</taxon>
        <taxon>Ploima</taxon>
        <taxon>Brachionidae</taxon>
        <taxon>Brachionus</taxon>
    </lineage>
</organism>
<dbReference type="OrthoDB" id="410381at2759"/>
<name>A0A814KY31_9BILA</name>
<gene>
    <name evidence="2" type="ORF">OXX778_LOCUS19125</name>
</gene>
<feature type="domain" description="Endonuclease/exonuclease/phosphatase" evidence="1">
    <location>
        <begin position="50"/>
        <end position="150"/>
    </location>
</feature>
<dbReference type="AlphaFoldDB" id="A0A814KY31"/>
<comment type="caution">
    <text evidence="2">The sequence shown here is derived from an EMBL/GenBank/DDBJ whole genome shotgun (WGS) entry which is preliminary data.</text>
</comment>
<dbReference type="Proteomes" id="UP000663879">
    <property type="component" value="Unassembled WGS sequence"/>
</dbReference>
<accession>A0A814KY31</accession>
<evidence type="ECO:0000259" key="1">
    <source>
        <dbReference type="Pfam" id="PF14529"/>
    </source>
</evidence>
<sequence>MFDIVCFSETKLDDSIPNSFYKNDFYFKLRLDRSRHGGGLTIQSKSNKLNFVYSYRAPNLKEQLFLDKLDDFIHTLNLNDPLFIVGDFNMNFDLNNINSNVREFSCNNNLVNFVQKPTRVAKKFFKKTNSYKCSSTLIDLFLNNGDLIDQTDVIDCPFSDNTD</sequence>
<dbReference type="GO" id="GO:0003824">
    <property type="term" value="F:catalytic activity"/>
    <property type="evidence" value="ECO:0007669"/>
    <property type="project" value="InterPro"/>
</dbReference>
<dbReference type="InterPro" id="IPR005135">
    <property type="entry name" value="Endo/exonuclease/phosphatase"/>
</dbReference>
<dbReference type="Gene3D" id="3.60.10.10">
    <property type="entry name" value="Endonuclease/exonuclease/phosphatase"/>
    <property type="match status" value="1"/>
</dbReference>
<dbReference type="Pfam" id="PF14529">
    <property type="entry name" value="Exo_endo_phos_2"/>
    <property type="match status" value="1"/>
</dbReference>
<dbReference type="InterPro" id="IPR036691">
    <property type="entry name" value="Endo/exonu/phosph_ase_sf"/>
</dbReference>
<dbReference type="SUPFAM" id="SSF56219">
    <property type="entry name" value="DNase I-like"/>
    <property type="match status" value="1"/>
</dbReference>
<evidence type="ECO:0000313" key="2">
    <source>
        <dbReference type="EMBL" id="CAF1057506.1"/>
    </source>
</evidence>
<protein>
    <recommendedName>
        <fullName evidence="1">Endonuclease/exonuclease/phosphatase domain-containing protein</fullName>
    </recommendedName>
</protein>